<dbReference type="InterPro" id="IPR029058">
    <property type="entry name" value="AB_hydrolase_fold"/>
</dbReference>
<keyword evidence="2" id="KW-0121">Carboxypeptidase</keyword>
<comment type="caution">
    <text evidence="7">The sequence shown here is derived from an EMBL/GenBank/DDBJ whole genome shotgun (WGS) entry which is preliminary data.</text>
</comment>
<evidence type="ECO:0008006" key="9">
    <source>
        <dbReference type="Google" id="ProtNLM"/>
    </source>
</evidence>
<reference evidence="7 8" key="1">
    <citation type="submission" date="2023-08" db="EMBL/GenBank/DDBJ databases">
        <title>Black Yeasts Isolated from many extreme environments.</title>
        <authorList>
            <person name="Coleine C."/>
            <person name="Stajich J.E."/>
            <person name="Selbmann L."/>
        </authorList>
    </citation>
    <scope>NUCLEOTIDE SEQUENCE [LARGE SCALE GENOMIC DNA]</scope>
    <source>
        <strain evidence="7 8">CCFEE 5935</strain>
    </source>
</reference>
<sequence>MAALFGEAVPAILSPRNPPQAPRNVSTIFTPSGAQIRYKEPGKAGVCETTPGVNSYSGYIDLSDDVHVFFWMFEARKDPANAPVTLWLNGGPGSDSLIGLFEEIGPCHITKNLTSQLRDIAWSNEANLLFLSQPVGTGFSYSDDEVGYLDPTYLTVKHPKPGQETGRWSVIDPTVNDTTTLAAHVCWELLQGFYSGLPQMASDVESTAFSLWSESFGGHWGPAFMSYFYEQNQKISEQNATGRKLDFKSFGLVNAIADERIQTKYLLEFTQSHTNTYGLDMLNETVYDHGRFNMYRPGGCQDAQDYCASFEKDSLVRRSQCSLAQFLCQNSVENLFYNLGGGRGTYDIWRDYINTAEVQNALGTSLNYTSSNLIYSAFSLSGDFAVSYLYGIEELLKHDIQVEKIFPFPQTGLVKKPSEFQPEAAFAIFNRSLHGLDVATGMEDTTGGSKYSTKGTNRTTHFRQAPPLNCSSAA</sequence>
<evidence type="ECO:0000256" key="3">
    <source>
        <dbReference type="ARBA" id="ARBA00022670"/>
    </source>
</evidence>
<protein>
    <recommendedName>
        <fullName evidence="9">Serine carboxypeptidase</fullName>
    </recommendedName>
</protein>
<dbReference type="GO" id="GO:0004185">
    <property type="term" value="F:serine-type carboxypeptidase activity"/>
    <property type="evidence" value="ECO:0007669"/>
    <property type="project" value="InterPro"/>
</dbReference>
<dbReference type="PANTHER" id="PTHR11802:SF131">
    <property type="entry name" value="CARBOXYPEPTIDASE"/>
    <property type="match status" value="1"/>
</dbReference>
<evidence type="ECO:0000256" key="4">
    <source>
        <dbReference type="ARBA" id="ARBA00022801"/>
    </source>
</evidence>
<name>A0AAV9PEZ2_9PEZI</name>
<evidence type="ECO:0000313" key="7">
    <source>
        <dbReference type="EMBL" id="KAK5172275.1"/>
    </source>
</evidence>
<proteinExistence type="inferred from homology"/>
<comment type="similarity">
    <text evidence="1">Belongs to the peptidase S10 family.</text>
</comment>
<dbReference type="EMBL" id="JAVRRT010000005">
    <property type="protein sequence ID" value="KAK5172275.1"/>
    <property type="molecule type" value="Genomic_DNA"/>
</dbReference>
<dbReference type="GO" id="GO:0006508">
    <property type="term" value="P:proteolysis"/>
    <property type="evidence" value="ECO:0007669"/>
    <property type="project" value="UniProtKB-KW"/>
</dbReference>
<dbReference type="InterPro" id="IPR001563">
    <property type="entry name" value="Peptidase_S10"/>
</dbReference>
<organism evidence="7 8">
    <name type="scientific">Saxophila tyrrhenica</name>
    <dbReference type="NCBI Taxonomy" id="1690608"/>
    <lineage>
        <taxon>Eukaryota</taxon>
        <taxon>Fungi</taxon>
        <taxon>Dikarya</taxon>
        <taxon>Ascomycota</taxon>
        <taxon>Pezizomycotina</taxon>
        <taxon>Dothideomycetes</taxon>
        <taxon>Dothideomycetidae</taxon>
        <taxon>Mycosphaerellales</taxon>
        <taxon>Extremaceae</taxon>
        <taxon>Saxophila</taxon>
    </lineage>
</organism>
<gene>
    <name evidence="7" type="ORF">LTR77_003913</name>
</gene>
<dbReference type="GeneID" id="89925259"/>
<evidence type="ECO:0000256" key="2">
    <source>
        <dbReference type="ARBA" id="ARBA00022645"/>
    </source>
</evidence>
<evidence type="ECO:0000256" key="1">
    <source>
        <dbReference type="ARBA" id="ARBA00009431"/>
    </source>
</evidence>
<evidence type="ECO:0000313" key="8">
    <source>
        <dbReference type="Proteomes" id="UP001337655"/>
    </source>
</evidence>
<dbReference type="SUPFAM" id="SSF53474">
    <property type="entry name" value="alpha/beta-Hydrolases"/>
    <property type="match status" value="1"/>
</dbReference>
<dbReference type="Proteomes" id="UP001337655">
    <property type="component" value="Unassembled WGS sequence"/>
</dbReference>
<accession>A0AAV9PEZ2</accession>
<evidence type="ECO:0000256" key="6">
    <source>
        <dbReference type="SAM" id="MobiDB-lite"/>
    </source>
</evidence>
<feature type="region of interest" description="Disordered" evidence="6">
    <location>
        <begin position="444"/>
        <end position="474"/>
    </location>
</feature>
<dbReference type="Gene3D" id="3.40.50.1820">
    <property type="entry name" value="alpha/beta hydrolase"/>
    <property type="match status" value="1"/>
</dbReference>
<keyword evidence="8" id="KW-1185">Reference proteome</keyword>
<keyword evidence="3" id="KW-0645">Protease</keyword>
<dbReference type="RefSeq" id="XP_064661119.1">
    <property type="nucleotide sequence ID" value="XM_064801168.1"/>
</dbReference>
<dbReference type="GO" id="GO:0000324">
    <property type="term" value="C:fungal-type vacuole"/>
    <property type="evidence" value="ECO:0007669"/>
    <property type="project" value="TreeGrafter"/>
</dbReference>
<dbReference type="AlphaFoldDB" id="A0AAV9PEZ2"/>
<dbReference type="PANTHER" id="PTHR11802">
    <property type="entry name" value="SERINE PROTEASE FAMILY S10 SERINE CARBOXYPEPTIDASE"/>
    <property type="match status" value="1"/>
</dbReference>
<evidence type="ECO:0000256" key="5">
    <source>
        <dbReference type="ARBA" id="ARBA00023180"/>
    </source>
</evidence>
<keyword evidence="4" id="KW-0378">Hydrolase</keyword>
<dbReference type="PRINTS" id="PR00724">
    <property type="entry name" value="CRBOXYPTASEC"/>
</dbReference>
<feature type="compositionally biased region" description="Low complexity" evidence="6">
    <location>
        <begin position="445"/>
        <end position="456"/>
    </location>
</feature>
<keyword evidence="5" id="KW-0325">Glycoprotein</keyword>
<dbReference type="Pfam" id="PF00450">
    <property type="entry name" value="Peptidase_S10"/>
    <property type="match status" value="1"/>
</dbReference>